<dbReference type="Proteomes" id="UP000830671">
    <property type="component" value="Chromosome 8"/>
</dbReference>
<dbReference type="RefSeq" id="XP_049150814.1">
    <property type="nucleotide sequence ID" value="XM_049293668.1"/>
</dbReference>
<evidence type="ECO:0000313" key="2">
    <source>
        <dbReference type="EMBL" id="UQC89213.1"/>
    </source>
</evidence>
<dbReference type="GeneID" id="73348678"/>
<dbReference type="KEGG" id="clup:CLUP02_14741"/>
<sequence length="278" mass="31887">MAEPSYSRNELVSELTSYHEFLTRLFLPPEVVQHPPEGGWEHITPDFIKSLCLGKNDTVADLMRHIPYVSRTKEDHWDPWMVYEGATAVGFTGDVVLSLPTSTPTSGSSSLTKAISRPHPFRPMCLFTRPYRPAATVILSSSTRSAARSFLRIPRLVRSRPGYRILKHRTEKPGADFKPTQFTSFFAMAKENIKKFEMTAMNRRQIYDTTRDTPHAQIHREEGVFTKRYDRERCMNRLDEYQEQKDRANRQNRGEEEPASVSAERHIHDVSVSSGAVS</sequence>
<reference evidence="2" key="1">
    <citation type="journal article" date="2021" name="Mol. Plant Microbe Interact.">
        <title>Complete Genome Sequence of the Plant-Pathogenic Fungus Colletotrichum lupini.</title>
        <authorList>
            <person name="Baroncelli R."/>
            <person name="Pensec F."/>
            <person name="Da Lio D."/>
            <person name="Boufleur T."/>
            <person name="Vicente I."/>
            <person name="Sarrocco S."/>
            <person name="Picot A."/>
            <person name="Baraldi E."/>
            <person name="Sukno S."/>
            <person name="Thon M."/>
            <person name="Le Floch G."/>
        </authorList>
    </citation>
    <scope>NUCLEOTIDE SEQUENCE</scope>
    <source>
        <strain evidence="2">IMI 504893</strain>
    </source>
</reference>
<evidence type="ECO:0000313" key="3">
    <source>
        <dbReference type="Proteomes" id="UP000830671"/>
    </source>
</evidence>
<feature type="compositionally biased region" description="Basic and acidic residues" evidence="1">
    <location>
        <begin position="238"/>
        <end position="256"/>
    </location>
</feature>
<gene>
    <name evidence="2" type="ORF">CLUP02_14741</name>
</gene>
<organism evidence="2 3">
    <name type="scientific">Colletotrichum lupini</name>
    <dbReference type="NCBI Taxonomy" id="145971"/>
    <lineage>
        <taxon>Eukaryota</taxon>
        <taxon>Fungi</taxon>
        <taxon>Dikarya</taxon>
        <taxon>Ascomycota</taxon>
        <taxon>Pezizomycotina</taxon>
        <taxon>Sordariomycetes</taxon>
        <taxon>Hypocreomycetidae</taxon>
        <taxon>Glomerellales</taxon>
        <taxon>Glomerellaceae</taxon>
        <taxon>Colletotrichum</taxon>
        <taxon>Colletotrichum acutatum species complex</taxon>
    </lineage>
</organism>
<protein>
    <submittedName>
        <fullName evidence="2">Uncharacterized protein</fullName>
    </submittedName>
</protein>
<feature type="region of interest" description="Disordered" evidence="1">
    <location>
        <begin position="238"/>
        <end position="278"/>
    </location>
</feature>
<evidence type="ECO:0000256" key="1">
    <source>
        <dbReference type="SAM" id="MobiDB-lite"/>
    </source>
</evidence>
<proteinExistence type="predicted"/>
<dbReference type="AlphaFoldDB" id="A0A9Q8WML9"/>
<accession>A0A9Q8WML9</accession>
<dbReference type="EMBL" id="CP019480">
    <property type="protein sequence ID" value="UQC89213.1"/>
    <property type="molecule type" value="Genomic_DNA"/>
</dbReference>
<name>A0A9Q8WML9_9PEZI</name>
<keyword evidence="3" id="KW-1185">Reference proteome</keyword>